<evidence type="ECO:0000313" key="2">
    <source>
        <dbReference type="RefSeq" id="XP_008244640.1"/>
    </source>
</evidence>
<gene>
    <name evidence="2 3" type="primary">LOC103342767</name>
</gene>
<evidence type="ECO:0000313" key="3">
    <source>
        <dbReference type="RefSeq" id="XP_008244649.1"/>
    </source>
</evidence>
<keyword evidence="1" id="KW-1185">Reference proteome</keyword>
<organism evidence="1 3">
    <name type="scientific">Prunus mume</name>
    <name type="common">Japanese apricot</name>
    <name type="synonym">Armeniaca mume</name>
    <dbReference type="NCBI Taxonomy" id="102107"/>
    <lineage>
        <taxon>Eukaryota</taxon>
        <taxon>Viridiplantae</taxon>
        <taxon>Streptophyta</taxon>
        <taxon>Embryophyta</taxon>
        <taxon>Tracheophyta</taxon>
        <taxon>Spermatophyta</taxon>
        <taxon>Magnoliopsida</taxon>
        <taxon>eudicotyledons</taxon>
        <taxon>Gunneridae</taxon>
        <taxon>Pentapetalae</taxon>
        <taxon>rosids</taxon>
        <taxon>fabids</taxon>
        <taxon>Rosales</taxon>
        <taxon>Rosaceae</taxon>
        <taxon>Amygdaloideae</taxon>
        <taxon>Amygdaleae</taxon>
        <taxon>Prunus</taxon>
    </lineage>
</organism>
<accession>A0ABM0PUF9</accession>
<reference evidence="2 3" key="3">
    <citation type="submission" date="2025-05" db="UniProtKB">
        <authorList>
            <consortium name="RefSeq"/>
        </authorList>
    </citation>
    <scope>IDENTIFICATION</scope>
</reference>
<evidence type="ECO:0000313" key="1">
    <source>
        <dbReference type="Proteomes" id="UP000694861"/>
    </source>
</evidence>
<reference evidence="1" key="1">
    <citation type="journal article" date="1997" name="Nucleic Acids Res.">
        <title>tRNAscan-SE: a program for improved detection of transfer RNA genes in genomic sequence.</title>
        <authorList>
            <person name="Lowe T.M."/>
            <person name="Eddy S.R."/>
        </authorList>
    </citation>
    <scope>NUCLEOTIDE SEQUENCE [LARGE SCALE GENOMIC DNA]</scope>
</reference>
<dbReference type="GeneID" id="103342767"/>
<name>A0ABM0PUF9_PRUMU</name>
<dbReference type="Proteomes" id="UP000694861">
    <property type="component" value="Linkage group LG1"/>
</dbReference>
<reference evidence="1" key="2">
    <citation type="journal article" date="2012" name="Nat. Commun.">
        <title>The genome of Prunus mume.</title>
        <authorList>
            <person name="Zhang Q."/>
            <person name="Chen W."/>
            <person name="Sun L."/>
            <person name="Zhao F."/>
            <person name="Huang B."/>
            <person name="Yang W."/>
            <person name="Tao Y."/>
            <person name="Wang J."/>
            <person name="Yuan Z."/>
            <person name="Fan G."/>
            <person name="Xing Z."/>
            <person name="Han C."/>
            <person name="Pan H."/>
            <person name="Zhong X."/>
            <person name="Shi W."/>
            <person name="Liang X."/>
            <person name="Du D."/>
            <person name="Sun F."/>
            <person name="Xu Z."/>
            <person name="Hao R."/>
            <person name="Lv T."/>
            <person name="Lv Y."/>
            <person name="Zheng Z."/>
            <person name="Sun M."/>
            <person name="Luo L."/>
            <person name="Cai M."/>
            <person name="Gao Y."/>
            <person name="Wang J."/>
            <person name="Yin Y."/>
            <person name="Xu X."/>
            <person name="Cheng T."/>
            <person name="Wang J."/>
        </authorList>
    </citation>
    <scope>NUCLEOTIDE SEQUENCE [LARGE SCALE GENOMIC DNA]</scope>
</reference>
<protein>
    <submittedName>
        <fullName evidence="2 3">Uncharacterized protein LOC103342767 isoform X1</fullName>
    </submittedName>
</protein>
<sequence length="181" mass="20074">MTLQAATMEEVYPIPFRSCLSAFLSGHFLGWIWVVGLEKKEEPSTPTNALLDLQDLYLSSPDSPKESTPLATWEALEIDLASFKKKFEAGVAASKKDKEALEIELAKSKKETAFKDGQLEYMMDLYMKQSVGEKQYSTIGEETDSVSEEIDLLEFLGVSNDVELGVLDDGELADSLTDSDE</sequence>
<dbReference type="RefSeq" id="XP_008244649.1">
    <property type="nucleotide sequence ID" value="XM_008246427.2"/>
</dbReference>
<dbReference type="RefSeq" id="XP_008244640.1">
    <property type="nucleotide sequence ID" value="XM_008246418.2"/>
</dbReference>
<proteinExistence type="predicted"/>